<gene>
    <name evidence="8" type="primary">LOC114243000</name>
</gene>
<evidence type="ECO:0000313" key="8">
    <source>
        <dbReference type="RefSeq" id="XP_028030163.1"/>
    </source>
</evidence>
<evidence type="ECO:0000256" key="4">
    <source>
        <dbReference type="ARBA" id="ARBA00023140"/>
    </source>
</evidence>
<dbReference type="GO" id="GO:0005777">
    <property type="term" value="C:peroxisome"/>
    <property type="evidence" value="ECO:0007669"/>
    <property type="project" value="UniProtKB-SubCell"/>
</dbReference>
<sequence>MKMPYNYNFVFGDKNVQVPAHLNFGQFMLEHIRQWNDQIAIENADTGEKLSYKEIAQYVVNLSASLTSLGVGRGDTVALGSEKHNEFVQTLLAIVLTGATYTPYDLKVGKASLKHKLSVVKPKYFIYSNKFWLTYSDVLKSFDCIQTYFTLEDNSEGVVSIKSLASKYVDVDLFEPTPVQGQIDTAAVLYSSGTTGMPKGVQLTHLNCILSSLPSNFSYESLQTVFIFGEWYHNYDTFMTYKFLTKGKKIVYLDNPNPTAILKTIELMKVNIGFVVPSFVHYISKNDEVKNHNLDSLKIIYSRASPLHIKTMEKVKERLPKLNYIIQGYGMTEAGELSSECWGDKGTKLGSVGKATPGIILKVVDPETRQVLGANRRGEICLKGPVFMKGYIGVDPSIYLDEEGFFKTGDLGYYDEDKYFYIVDRLKEIISYKGDQVPPTELETVLLLHPAVKEAGVVGKPHPEDDELPTAFIVKRPGFNVTEQELIDFVVTEVPPYMELKGGIRFINELPRNPRGKILRRTLRDMLLKEQ</sequence>
<evidence type="ECO:0000259" key="5">
    <source>
        <dbReference type="Pfam" id="PF00501"/>
    </source>
</evidence>
<proteinExistence type="inferred from homology"/>
<evidence type="ECO:0000313" key="7">
    <source>
        <dbReference type="Proteomes" id="UP000504629"/>
    </source>
</evidence>
<dbReference type="InterPro" id="IPR020845">
    <property type="entry name" value="AMP-binding_CS"/>
</dbReference>
<feature type="domain" description="AMP-dependent synthetase/ligase" evidence="5">
    <location>
        <begin position="31"/>
        <end position="391"/>
    </location>
</feature>
<dbReference type="FunFam" id="3.30.300.30:FF:000007">
    <property type="entry name" value="4-coumarate--CoA ligase 2"/>
    <property type="match status" value="1"/>
</dbReference>
<dbReference type="PANTHER" id="PTHR24096:SF149">
    <property type="entry name" value="AMP-BINDING DOMAIN-CONTAINING PROTEIN-RELATED"/>
    <property type="match status" value="1"/>
</dbReference>
<dbReference type="PROSITE" id="PS00455">
    <property type="entry name" value="AMP_BINDING"/>
    <property type="match status" value="1"/>
</dbReference>
<protein>
    <submittedName>
        <fullName evidence="8">Luciferin 4-monooxygenase-like</fullName>
    </submittedName>
</protein>
<dbReference type="RefSeq" id="XP_028030163.1">
    <property type="nucleotide sequence ID" value="XM_028174362.1"/>
</dbReference>
<reference evidence="8" key="1">
    <citation type="submission" date="2025-08" db="UniProtKB">
        <authorList>
            <consortium name="RefSeq"/>
        </authorList>
    </citation>
    <scope>IDENTIFICATION</scope>
    <source>
        <tissue evidence="8">Silk gland</tissue>
    </source>
</reference>
<comment type="subcellular location">
    <subcellularLocation>
        <location evidence="1">Peroxisome</location>
    </subcellularLocation>
</comment>
<feature type="domain" description="AMP-binding enzyme C-terminal" evidence="6">
    <location>
        <begin position="441"/>
        <end position="517"/>
    </location>
</feature>
<dbReference type="SUPFAM" id="SSF56801">
    <property type="entry name" value="Acetyl-CoA synthetase-like"/>
    <property type="match status" value="1"/>
</dbReference>
<dbReference type="PANTHER" id="PTHR24096">
    <property type="entry name" value="LONG-CHAIN-FATTY-ACID--COA LIGASE"/>
    <property type="match status" value="1"/>
</dbReference>
<dbReference type="GeneID" id="114243000"/>
<dbReference type="Proteomes" id="UP000504629">
    <property type="component" value="Unplaced"/>
</dbReference>
<dbReference type="InterPro" id="IPR025110">
    <property type="entry name" value="AMP-bd_C"/>
</dbReference>
<dbReference type="OrthoDB" id="10253869at2759"/>
<organism evidence="7 8">
    <name type="scientific">Bombyx mandarina</name>
    <name type="common">Wild silk moth</name>
    <name type="synonym">Wild silkworm</name>
    <dbReference type="NCBI Taxonomy" id="7092"/>
    <lineage>
        <taxon>Eukaryota</taxon>
        <taxon>Metazoa</taxon>
        <taxon>Ecdysozoa</taxon>
        <taxon>Arthropoda</taxon>
        <taxon>Hexapoda</taxon>
        <taxon>Insecta</taxon>
        <taxon>Pterygota</taxon>
        <taxon>Neoptera</taxon>
        <taxon>Endopterygota</taxon>
        <taxon>Lepidoptera</taxon>
        <taxon>Glossata</taxon>
        <taxon>Ditrysia</taxon>
        <taxon>Bombycoidea</taxon>
        <taxon>Bombycidae</taxon>
        <taxon>Bombycinae</taxon>
        <taxon>Bombyx</taxon>
    </lineage>
</organism>
<dbReference type="InterPro" id="IPR000873">
    <property type="entry name" value="AMP-dep_synth/lig_dom"/>
</dbReference>
<dbReference type="InterPro" id="IPR042099">
    <property type="entry name" value="ANL_N_sf"/>
</dbReference>
<dbReference type="GO" id="GO:0016405">
    <property type="term" value="F:CoA-ligase activity"/>
    <property type="evidence" value="ECO:0007669"/>
    <property type="project" value="TreeGrafter"/>
</dbReference>
<keyword evidence="3" id="KW-0436">Ligase</keyword>
<keyword evidence="4" id="KW-0576">Peroxisome</keyword>
<dbReference type="InterPro" id="IPR045851">
    <property type="entry name" value="AMP-bd_C_sf"/>
</dbReference>
<dbReference type="Pfam" id="PF13193">
    <property type="entry name" value="AMP-binding_C"/>
    <property type="match status" value="1"/>
</dbReference>
<keyword evidence="7" id="KW-1185">Reference proteome</keyword>
<evidence type="ECO:0000256" key="2">
    <source>
        <dbReference type="ARBA" id="ARBA00006432"/>
    </source>
</evidence>
<dbReference type="KEGG" id="bman:114243000"/>
<comment type="similarity">
    <text evidence="2">Belongs to the ATP-dependent AMP-binding enzyme family.</text>
</comment>
<dbReference type="AlphaFoldDB" id="A0A6J2JLJ5"/>
<dbReference type="Gene3D" id="3.40.50.12780">
    <property type="entry name" value="N-terminal domain of ligase-like"/>
    <property type="match status" value="1"/>
</dbReference>
<evidence type="ECO:0000259" key="6">
    <source>
        <dbReference type="Pfam" id="PF13193"/>
    </source>
</evidence>
<evidence type="ECO:0000256" key="1">
    <source>
        <dbReference type="ARBA" id="ARBA00004275"/>
    </source>
</evidence>
<dbReference type="Gene3D" id="3.30.300.30">
    <property type="match status" value="1"/>
</dbReference>
<evidence type="ECO:0000256" key="3">
    <source>
        <dbReference type="ARBA" id="ARBA00022598"/>
    </source>
</evidence>
<name>A0A6J2JLJ5_BOMMA</name>
<dbReference type="Pfam" id="PF00501">
    <property type="entry name" value="AMP-binding"/>
    <property type="match status" value="1"/>
</dbReference>
<accession>A0A6J2JLJ5</accession>